<dbReference type="Proteomes" id="UP000053599">
    <property type="component" value="Unassembled WGS sequence"/>
</dbReference>
<dbReference type="Gene3D" id="6.20.50.20">
    <property type="match status" value="1"/>
</dbReference>
<dbReference type="EMBL" id="KN846954">
    <property type="protein sequence ID" value="KIV77733.1"/>
    <property type="molecule type" value="Genomic_DNA"/>
</dbReference>
<dbReference type="STRING" id="1016849.A0A0D1YS06"/>
<organism evidence="6 7">
    <name type="scientific">Exophiala sideris</name>
    <dbReference type="NCBI Taxonomy" id="1016849"/>
    <lineage>
        <taxon>Eukaryota</taxon>
        <taxon>Fungi</taxon>
        <taxon>Dikarya</taxon>
        <taxon>Ascomycota</taxon>
        <taxon>Pezizomycotina</taxon>
        <taxon>Eurotiomycetes</taxon>
        <taxon>Chaetothyriomycetidae</taxon>
        <taxon>Chaetothyriales</taxon>
        <taxon>Herpotrichiellaceae</taxon>
        <taxon>Exophiala</taxon>
    </lineage>
</organism>
<dbReference type="PANTHER" id="PTHR14742">
    <property type="entry name" value="RIBONUCLEASE P SUBUNIT P21"/>
    <property type="match status" value="1"/>
</dbReference>
<evidence type="ECO:0008006" key="8">
    <source>
        <dbReference type="Google" id="ProtNLM"/>
    </source>
</evidence>
<evidence type="ECO:0000256" key="5">
    <source>
        <dbReference type="SAM" id="MobiDB-lite"/>
    </source>
</evidence>
<feature type="region of interest" description="Disordered" evidence="5">
    <location>
        <begin position="39"/>
        <end position="64"/>
    </location>
</feature>
<proteinExistence type="inferred from homology"/>
<dbReference type="InterPro" id="IPR007175">
    <property type="entry name" value="Rpr2/Snm1/Rpp21"/>
</dbReference>
<name>A0A0D1YS06_9EURO</name>
<keyword evidence="1" id="KW-0819">tRNA processing</keyword>
<evidence type="ECO:0000313" key="7">
    <source>
        <dbReference type="Proteomes" id="UP000053599"/>
    </source>
</evidence>
<comment type="similarity">
    <text evidence="4">Belongs to the eukaryotic/archaeal RNase P protein component 4 family.</text>
</comment>
<keyword evidence="2" id="KW-0479">Metal-binding</keyword>
<dbReference type="HOGENOM" id="CLU_079140_1_1_1"/>
<dbReference type="GO" id="GO:0046872">
    <property type="term" value="F:metal ion binding"/>
    <property type="evidence" value="ECO:0007669"/>
    <property type="project" value="UniProtKB-KW"/>
</dbReference>
<evidence type="ECO:0000256" key="1">
    <source>
        <dbReference type="ARBA" id="ARBA00022694"/>
    </source>
</evidence>
<dbReference type="GO" id="GO:0008033">
    <property type="term" value="P:tRNA processing"/>
    <property type="evidence" value="ECO:0007669"/>
    <property type="project" value="UniProtKB-KW"/>
</dbReference>
<dbReference type="GO" id="GO:0005655">
    <property type="term" value="C:nucleolar ribonuclease P complex"/>
    <property type="evidence" value="ECO:0007669"/>
    <property type="project" value="TreeGrafter"/>
</dbReference>
<dbReference type="OrthoDB" id="128536at2759"/>
<evidence type="ECO:0000256" key="2">
    <source>
        <dbReference type="ARBA" id="ARBA00022723"/>
    </source>
</evidence>
<evidence type="ECO:0000256" key="4">
    <source>
        <dbReference type="ARBA" id="ARBA00038402"/>
    </source>
</evidence>
<evidence type="ECO:0000256" key="3">
    <source>
        <dbReference type="ARBA" id="ARBA00022833"/>
    </source>
</evidence>
<accession>A0A0D1YS06</accession>
<dbReference type="PANTHER" id="PTHR14742:SF0">
    <property type="entry name" value="RIBONUCLEASE P PROTEIN SUBUNIT P21"/>
    <property type="match status" value="1"/>
</dbReference>
<protein>
    <recommendedName>
        <fullName evidence="8">Rpr2-domain-containing protein</fullName>
    </recommendedName>
</protein>
<sequence length="155" mass="16935">MGKSKASKGDGSNIPQKHLHSRLSFLHQAATLLATAEETRASANSNPGFPNNGLRHESTKSQVNSEATKLLTQIRGVCRKSQIRLAPKFKHTFCKRCDSLLIPGRTSSKSIVNASKDGKKPWADVFEIRCSTCGTTKRFPVGQSREKPAEAELTT</sequence>
<reference evidence="6 7" key="1">
    <citation type="submission" date="2015-01" db="EMBL/GenBank/DDBJ databases">
        <title>The Genome Sequence of Exophiala sideris CBS121828.</title>
        <authorList>
            <consortium name="The Broad Institute Genomics Platform"/>
            <person name="Cuomo C."/>
            <person name="de Hoog S."/>
            <person name="Gorbushina A."/>
            <person name="Stielow B."/>
            <person name="Teixiera M."/>
            <person name="Abouelleil A."/>
            <person name="Chapman S.B."/>
            <person name="Priest M."/>
            <person name="Young S.K."/>
            <person name="Wortman J."/>
            <person name="Nusbaum C."/>
            <person name="Birren B."/>
        </authorList>
    </citation>
    <scope>NUCLEOTIDE SEQUENCE [LARGE SCALE GENOMIC DNA]</scope>
    <source>
        <strain evidence="6 7">CBS 121828</strain>
    </source>
</reference>
<evidence type="ECO:0000313" key="6">
    <source>
        <dbReference type="EMBL" id="KIV77733.1"/>
    </source>
</evidence>
<keyword evidence="3" id="KW-0862">Zinc</keyword>
<dbReference type="AlphaFoldDB" id="A0A0D1YS06"/>
<gene>
    <name evidence="6" type="ORF">PV11_09514</name>
</gene>
<dbReference type="Pfam" id="PF04032">
    <property type="entry name" value="Rpr2"/>
    <property type="match status" value="1"/>
</dbReference>